<evidence type="ECO:0000313" key="1">
    <source>
        <dbReference type="EMBL" id="CCD13850.1"/>
    </source>
</evidence>
<name>F9W9F0_TRYCI</name>
<protein>
    <submittedName>
        <fullName evidence="1">Uncharacterized protein</fullName>
    </submittedName>
</protein>
<dbReference type="Proteomes" id="UP000000702">
    <property type="component" value="Unassembled WGS sequence"/>
</dbReference>
<dbReference type="EMBL" id="CAEQ01001302">
    <property type="protein sequence ID" value="CCD13850.1"/>
    <property type="molecule type" value="Genomic_DNA"/>
</dbReference>
<proteinExistence type="predicted"/>
<keyword evidence="2" id="KW-1185">Reference proteome</keyword>
<reference evidence="2" key="1">
    <citation type="submission" date="2011-07" db="EMBL/GenBank/DDBJ databases">
        <title>Divergent evolution of antigenic variation in African trypanosomes.</title>
        <authorList>
            <person name="Jackson A.P."/>
            <person name="Berry A."/>
            <person name="Allison H.C."/>
            <person name="Burton P."/>
            <person name="Anderson J."/>
            <person name="Aslett M."/>
            <person name="Brown R."/>
            <person name="Corton N."/>
            <person name="Harris D."/>
            <person name="Hauser H."/>
            <person name="Gamble J."/>
            <person name="Gilderthorp R."/>
            <person name="McQuillan J."/>
            <person name="Quail M.A."/>
            <person name="Sanders M."/>
            <person name="Van Tonder A."/>
            <person name="Ginger M.L."/>
            <person name="Donelson J.E."/>
            <person name="Field M.C."/>
            <person name="Barry J.D."/>
            <person name="Berriman M."/>
            <person name="Hertz-Fowler C."/>
        </authorList>
    </citation>
    <scope>NUCLEOTIDE SEQUENCE [LARGE SCALE GENOMIC DNA]</scope>
    <source>
        <strain evidence="2">IL3000</strain>
    </source>
</reference>
<comment type="caution">
    <text evidence="1">The sequence shown here is derived from an EMBL/GenBank/DDBJ whole genome shotgun (WGS) entry which is preliminary data.</text>
</comment>
<reference evidence="1 2" key="2">
    <citation type="journal article" date="2012" name="Proc. Natl. Acad. Sci. U.S.A.">
        <title>Antigenic diversity is generated by distinct evolutionary mechanisms in African trypanosome species.</title>
        <authorList>
            <person name="Jackson A.P."/>
            <person name="Berry A."/>
            <person name="Aslett M."/>
            <person name="Allison H.C."/>
            <person name="Burton P."/>
            <person name="Vavrova-Anderson J."/>
            <person name="Brown R."/>
            <person name="Browne H."/>
            <person name="Corton N."/>
            <person name="Hauser H."/>
            <person name="Gamble J."/>
            <person name="Gilderthorp R."/>
            <person name="Marcello L."/>
            <person name="McQuillan J."/>
            <person name="Otto T.D."/>
            <person name="Quail M.A."/>
            <person name="Sanders M.J."/>
            <person name="van Tonder A."/>
            <person name="Ginger M.L."/>
            <person name="Field M.C."/>
            <person name="Barry J.D."/>
            <person name="Hertz-Fowler C."/>
            <person name="Berriman M."/>
        </authorList>
    </citation>
    <scope>NUCLEOTIDE SEQUENCE [LARGE SCALE GENOMIC DNA]</scope>
    <source>
        <strain evidence="1 2">IL3000</strain>
    </source>
</reference>
<dbReference type="AlphaFoldDB" id="F9W9F0"/>
<gene>
    <name evidence="1" type="ORF">TCIL3000_0_45410</name>
</gene>
<evidence type="ECO:0000313" key="2">
    <source>
        <dbReference type="Proteomes" id="UP000000702"/>
    </source>
</evidence>
<accession>F9W9F0</accession>
<sequence length="132" mass="14442">MTNLHIAHVCPTSAYCFLGVLAPSSSHCCHVLFITFGQANLVPFTEVAQVMVIAFRNPLIFHAAAKSLMPMSGTTIYEYVVVRTPWSSSHFATRTSSRHTRVNGCSSQQCNIARKIPVHLCTSNKANAPTPH</sequence>
<organism evidence="1 2">
    <name type="scientific">Trypanosoma congolense (strain IL3000)</name>
    <dbReference type="NCBI Taxonomy" id="1068625"/>
    <lineage>
        <taxon>Eukaryota</taxon>
        <taxon>Discoba</taxon>
        <taxon>Euglenozoa</taxon>
        <taxon>Kinetoplastea</taxon>
        <taxon>Metakinetoplastina</taxon>
        <taxon>Trypanosomatida</taxon>
        <taxon>Trypanosomatidae</taxon>
        <taxon>Trypanosoma</taxon>
        <taxon>Nannomonas</taxon>
    </lineage>
</organism>